<dbReference type="InterPro" id="IPR005502">
    <property type="entry name" value="Ribosyl_crysJ1"/>
</dbReference>
<dbReference type="Pfam" id="PF03747">
    <property type="entry name" value="ADP_ribosyl_GH"/>
    <property type="match status" value="1"/>
</dbReference>
<dbReference type="Proteomes" id="UP000027665">
    <property type="component" value="Unassembled WGS sequence"/>
</dbReference>
<sequence>MLGALVGDIVGSVFERTPHKSKKFEFINEKSRFTDDSVLTIATADALLHGSGYTSAFKSWGRAYPKAGYGQKFFRWCLSDGEEIGDSCGNGSAMRVSPVAWAFDTLDEVLAEAKKSALPSHSHPEGIRGAQAVAAAIFLARGGKSKDEIKDYISKEFKYDLGRTLDEIRPKYSFDATCQGSVPEAIIAFLESENFEDAVSNAVSLGGDADTQACIAGAIAEAFYGGVSKRWVSMLPILLPQEALHVIEEFNRKYLASRYNFFCCATESEEGRAAEKGMPYDIVKLRPESCRWWVRNLEGDDEVWAFATEGDDRKAAVYFSTETPVIFDELCFDSFEDAFVALARNGFDLFFENYAYYDGYGYAPAPPSGRFAIEPHPIFSAGTDWERRSGG</sequence>
<organism evidence="2 3">
    <name type="scientific">Synergistes jonesii</name>
    <dbReference type="NCBI Taxonomy" id="2754"/>
    <lineage>
        <taxon>Bacteria</taxon>
        <taxon>Thermotogati</taxon>
        <taxon>Synergistota</taxon>
        <taxon>Synergistia</taxon>
        <taxon>Synergistales</taxon>
        <taxon>Synergistaceae</taxon>
        <taxon>Synergistes</taxon>
    </lineage>
</organism>
<evidence type="ECO:0000313" key="3">
    <source>
        <dbReference type="Proteomes" id="UP000027665"/>
    </source>
</evidence>
<dbReference type="InterPro" id="IPR036705">
    <property type="entry name" value="Ribosyl_crysJ1_sf"/>
</dbReference>
<dbReference type="EMBL" id="JMKI01000051">
    <property type="protein sequence ID" value="KEJ91369.1"/>
    <property type="molecule type" value="Genomic_DNA"/>
</dbReference>
<feature type="binding site" evidence="1">
    <location>
        <position position="36"/>
    </location>
    <ligand>
        <name>Mg(2+)</name>
        <dbReference type="ChEBI" id="CHEBI:18420"/>
        <label>1</label>
    </ligand>
</feature>
<keyword evidence="3" id="KW-1185">Reference proteome</keyword>
<feature type="binding site" evidence="1">
    <location>
        <position position="35"/>
    </location>
    <ligand>
        <name>Mg(2+)</name>
        <dbReference type="ChEBI" id="CHEBI:18420"/>
        <label>1</label>
    </ligand>
</feature>
<dbReference type="RefSeq" id="WP_070110186.1">
    <property type="nucleotide sequence ID" value="NZ_JMKI01000051.1"/>
</dbReference>
<comment type="caution">
    <text evidence="2">The sequence shown here is derived from an EMBL/GenBank/DDBJ whole genome shotgun (WGS) entry which is preliminary data.</text>
</comment>
<gene>
    <name evidence="2" type="ORF">EH55_11030</name>
</gene>
<reference evidence="2 3" key="1">
    <citation type="submission" date="2014-04" db="EMBL/GenBank/DDBJ databases">
        <title>Draft Genome Sequence of Synergistes jonesii.</title>
        <authorList>
            <person name="Coil D.A."/>
            <person name="Eisen J.A."/>
            <person name="Holland-Moritz H.E."/>
        </authorList>
    </citation>
    <scope>NUCLEOTIDE SEQUENCE [LARGE SCALE GENOMIC DNA]</scope>
    <source>
        <strain evidence="2 3">78-1</strain>
    </source>
</reference>
<keyword evidence="1" id="KW-0479">Metal-binding</keyword>
<dbReference type="AlphaFoldDB" id="A0A073INM9"/>
<dbReference type="PANTHER" id="PTHR16222">
    <property type="entry name" value="ADP-RIBOSYLGLYCOHYDROLASE"/>
    <property type="match status" value="1"/>
</dbReference>
<feature type="binding site" evidence="1">
    <location>
        <position position="208"/>
    </location>
    <ligand>
        <name>Mg(2+)</name>
        <dbReference type="ChEBI" id="CHEBI:18420"/>
        <label>1</label>
    </ligand>
</feature>
<keyword evidence="1" id="KW-0460">Magnesium</keyword>
<feature type="binding site" evidence="1">
    <location>
        <position position="34"/>
    </location>
    <ligand>
        <name>Mg(2+)</name>
        <dbReference type="ChEBI" id="CHEBI:18420"/>
        <label>1</label>
    </ligand>
</feature>
<evidence type="ECO:0000256" key="1">
    <source>
        <dbReference type="PIRSR" id="PIRSR605502-1"/>
    </source>
</evidence>
<dbReference type="Gene3D" id="1.10.4080.10">
    <property type="entry name" value="ADP-ribosylation/Crystallin J1"/>
    <property type="match status" value="1"/>
</dbReference>
<accession>A0A073INM9</accession>
<dbReference type="InterPro" id="IPR050792">
    <property type="entry name" value="ADP-ribosylglycohydrolase"/>
</dbReference>
<dbReference type="STRING" id="2754.EH55_11030"/>
<dbReference type="GO" id="GO:0046872">
    <property type="term" value="F:metal ion binding"/>
    <property type="evidence" value="ECO:0007669"/>
    <property type="project" value="UniProtKB-KW"/>
</dbReference>
<evidence type="ECO:0000313" key="2">
    <source>
        <dbReference type="EMBL" id="KEJ91369.1"/>
    </source>
</evidence>
<dbReference type="GeneID" id="90984870"/>
<feature type="binding site" evidence="1">
    <location>
        <position position="210"/>
    </location>
    <ligand>
        <name>Mg(2+)</name>
        <dbReference type="ChEBI" id="CHEBI:18420"/>
        <label>1</label>
    </ligand>
</feature>
<dbReference type="SUPFAM" id="SSF101478">
    <property type="entry name" value="ADP-ribosylglycohydrolase"/>
    <property type="match status" value="1"/>
</dbReference>
<comment type="cofactor">
    <cofactor evidence="1">
        <name>Mg(2+)</name>
        <dbReference type="ChEBI" id="CHEBI:18420"/>
    </cofactor>
    <text evidence="1">Binds 2 magnesium ions per subunit.</text>
</comment>
<dbReference type="PANTHER" id="PTHR16222:SF12">
    <property type="entry name" value="ADP-RIBOSYLGLYCOHYDROLASE-RELATED"/>
    <property type="match status" value="1"/>
</dbReference>
<dbReference type="OrthoDB" id="9814572at2"/>
<protein>
    <recommendedName>
        <fullName evidence="4">ADP-ribosylglycohydrolase</fullName>
    </recommendedName>
</protein>
<proteinExistence type="predicted"/>
<dbReference type="eggNOG" id="COG1397">
    <property type="taxonomic scope" value="Bacteria"/>
</dbReference>
<name>A0A073INM9_9BACT</name>
<feature type="binding site" evidence="1">
    <location>
        <position position="211"/>
    </location>
    <ligand>
        <name>Mg(2+)</name>
        <dbReference type="ChEBI" id="CHEBI:18420"/>
        <label>1</label>
    </ligand>
</feature>
<evidence type="ECO:0008006" key="4">
    <source>
        <dbReference type="Google" id="ProtNLM"/>
    </source>
</evidence>